<evidence type="ECO:0000313" key="2">
    <source>
        <dbReference type="Proteomes" id="UP000184339"/>
    </source>
</evidence>
<dbReference type="STRING" id="551987.SAMN05192549_102500"/>
<dbReference type="RefSeq" id="WP_072782506.1">
    <property type="nucleotide sequence ID" value="NZ_FRCX01000002.1"/>
</dbReference>
<dbReference type="Pfam" id="PF04393">
    <property type="entry name" value="DUF535"/>
    <property type="match status" value="1"/>
</dbReference>
<evidence type="ECO:0000313" key="1">
    <source>
        <dbReference type="EMBL" id="SHM78678.1"/>
    </source>
</evidence>
<dbReference type="PANTHER" id="PTHR38785:SF1">
    <property type="entry name" value="HOMOLOG OF VIRK"/>
    <property type="match status" value="1"/>
</dbReference>
<name>A0A1M7LKL7_9BURK</name>
<dbReference type="OrthoDB" id="1238765at2"/>
<accession>A0A1M7LKL7</accession>
<dbReference type="AlphaFoldDB" id="A0A1M7LKL7"/>
<proteinExistence type="predicted"/>
<dbReference type="PANTHER" id="PTHR38785">
    <property type="entry name" value="HOMOLOG OF VIRK"/>
    <property type="match status" value="1"/>
</dbReference>
<keyword evidence="2" id="KW-1185">Reference proteome</keyword>
<dbReference type="EMBL" id="FRCX01000002">
    <property type="protein sequence ID" value="SHM78678.1"/>
    <property type="molecule type" value="Genomic_DNA"/>
</dbReference>
<dbReference type="InterPro" id="IPR007488">
    <property type="entry name" value="DUF535"/>
</dbReference>
<protein>
    <recommendedName>
        <fullName evidence="3">DUF535 domain-containing protein</fullName>
    </recommendedName>
</protein>
<evidence type="ECO:0008006" key="3">
    <source>
        <dbReference type="Google" id="ProtNLM"/>
    </source>
</evidence>
<organism evidence="1 2">
    <name type="scientific">Duganella sacchari</name>
    <dbReference type="NCBI Taxonomy" id="551987"/>
    <lineage>
        <taxon>Bacteria</taxon>
        <taxon>Pseudomonadati</taxon>
        <taxon>Pseudomonadota</taxon>
        <taxon>Betaproteobacteria</taxon>
        <taxon>Burkholderiales</taxon>
        <taxon>Oxalobacteraceae</taxon>
        <taxon>Telluria group</taxon>
        <taxon>Duganella</taxon>
    </lineage>
</organism>
<sequence length="310" mass="34438">MYAPTISPSCGANDFRGLKWLRESVKLNLRAFLHPYATDKWLVFLNSDALFADLATIRPRLICKIYRPYQSNTMSCSQRVRVLIGHYTFIQAIGWGALTLKAARGPVLLASVEGKSGAVYQLQLCAVEPLEREGELALRLLRNNELAYSCAFTFLPTDAAVQMGVGCMQGPKGEHGLALVRTATSELHGLRPKNLMVKLLNVLGHDLGCQHMQLVSNRNRVLLRAQRQGKVHADYDDFWRSCGALPRPDGNFELPCLGLKEPCLLTVPSRKRAAARRRHDTVCQFAAGVLAALPRGSARQVCSVRYEDFC</sequence>
<reference evidence="2" key="1">
    <citation type="submission" date="2016-11" db="EMBL/GenBank/DDBJ databases">
        <authorList>
            <person name="Varghese N."/>
            <person name="Submissions S."/>
        </authorList>
    </citation>
    <scope>NUCLEOTIDE SEQUENCE [LARGE SCALE GENOMIC DNA]</scope>
    <source>
        <strain evidence="2">Sac-22</strain>
    </source>
</reference>
<dbReference type="Proteomes" id="UP000184339">
    <property type="component" value="Unassembled WGS sequence"/>
</dbReference>
<dbReference type="GO" id="GO:0006974">
    <property type="term" value="P:DNA damage response"/>
    <property type="evidence" value="ECO:0007669"/>
    <property type="project" value="TreeGrafter"/>
</dbReference>
<gene>
    <name evidence="1" type="ORF">SAMN05192549_102500</name>
</gene>